<reference evidence="1 2" key="1">
    <citation type="submission" date="2018-10" db="EMBL/GenBank/DDBJ databases">
        <title>Effects of UV and annual dynamics of microbial communities in freshwater RAS systems.</title>
        <authorList>
            <person name="Bekkelund A.K."/>
            <person name="Hansen B.R."/>
            <person name="Stokken H."/>
            <person name="Eriksen B.F."/>
            <person name="Kashulin N.A."/>
        </authorList>
    </citation>
    <scope>NUCLEOTIDE SEQUENCE [LARGE SCALE GENOMIC DNA]</scope>
    <source>
        <strain evidence="1 2">BHSEK</strain>
    </source>
</reference>
<proteinExistence type="predicted"/>
<organism evidence="1 2">
    <name type="scientific">Janthinobacterium agaricidamnosum</name>
    <dbReference type="NCBI Taxonomy" id="55508"/>
    <lineage>
        <taxon>Bacteria</taxon>
        <taxon>Pseudomonadati</taxon>
        <taxon>Pseudomonadota</taxon>
        <taxon>Betaproteobacteria</taxon>
        <taxon>Burkholderiales</taxon>
        <taxon>Oxalobacteraceae</taxon>
        <taxon>Janthinobacterium</taxon>
    </lineage>
</organism>
<protein>
    <submittedName>
        <fullName evidence="1">Uncharacterized protein</fullName>
    </submittedName>
</protein>
<evidence type="ECO:0000313" key="1">
    <source>
        <dbReference type="EMBL" id="AYM76312.1"/>
    </source>
</evidence>
<accession>A0A3G2E8S4</accession>
<dbReference type="EMBL" id="CP033019">
    <property type="protein sequence ID" value="AYM76312.1"/>
    <property type="molecule type" value="Genomic_DNA"/>
</dbReference>
<sequence>MIVSMLQQPTSPTEYAMQKPGQSLHVNKPFLLICLFTFSTLAATWMNAGEAQNGDAAPAPVAREAGHGTLPVCRSDALTLSAQCQRQPARQA</sequence>
<name>A0A3G2E8S4_9BURK</name>
<gene>
    <name evidence="1" type="ORF">D9M09_11300</name>
</gene>
<evidence type="ECO:0000313" key="2">
    <source>
        <dbReference type="Proteomes" id="UP000279594"/>
    </source>
</evidence>
<dbReference type="AlphaFoldDB" id="A0A3G2E8S4"/>
<dbReference type="Proteomes" id="UP000279594">
    <property type="component" value="Chromosome"/>
</dbReference>
<keyword evidence="2" id="KW-1185">Reference proteome</keyword>